<feature type="region of interest" description="Disordered" evidence="1">
    <location>
        <begin position="1"/>
        <end position="89"/>
    </location>
</feature>
<feature type="compositionally biased region" description="Low complexity" evidence="1">
    <location>
        <begin position="42"/>
        <end position="55"/>
    </location>
</feature>
<evidence type="ECO:0000313" key="3">
    <source>
        <dbReference type="Proteomes" id="UP001153269"/>
    </source>
</evidence>
<evidence type="ECO:0000313" key="2">
    <source>
        <dbReference type="EMBL" id="CAB1438637.1"/>
    </source>
</evidence>
<gene>
    <name evidence="2" type="ORF">PLEPLA_LOCUS26526</name>
</gene>
<evidence type="ECO:0000256" key="1">
    <source>
        <dbReference type="SAM" id="MobiDB-lite"/>
    </source>
</evidence>
<dbReference type="AlphaFoldDB" id="A0A9N7YSY3"/>
<comment type="caution">
    <text evidence="2">The sequence shown here is derived from an EMBL/GenBank/DDBJ whole genome shotgun (WGS) entry which is preliminary data.</text>
</comment>
<feature type="compositionally biased region" description="Polar residues" evidence="1">
    <location>
        <begin position="1"/>
        <end position="10"/>
    </location>
</feature>
<reference evidence="2" key="1">
    <citation type="submission" date="2020-03" db="EMBL/GenBank/DDBJ databases">
        <authorList>
            <person name="Weist P."/>
        </authorList>
    </citation>
    <scope>NUCLEOTIDE SEQUENCE</scope>
</reference>
<organism evidence="2 3">
    <name type="scientific">Pleuronectes platessa</name>
    <name type="common">European plaice</name>
    <dbReference type="NCBI Taxonomy" id="8262"/>
    <lineage>
        <taxon>Eukaryota</taxon>
        <taxon>Metazoa</taxon>
        <taxon>Chordata</taxon>
        <taxon>Craniata</taxon>
        <taxon>Vertebrata</taxon>
        <taxon>Euteleostomi</taxon>
        <taxon>Actinopterygii</taxon>
        <taxon>Neopterygii</taxon>
        <taxon>Teleostei</taxon>
        <taxon>Neoteleostei</taxon>
        <taxon>Acanthomorphata</taxon>
        <taxon>Carangaria</taxon>
        <taxon>Pleuronectiformes</taxon>
        <taxon>Pleuronectoidei</taxon>
        <taxon>Pleuronectidae</taxon>
        <taxon>Pleuronectes</taxon>
    </lineage>
</organism>
<proteinExistence type="predicted"/>
<protein>
    <submittedName>
        <fullName evidence="2">Uncharacterized protein</fullName>
    </submittedName>
</protein>
<sequence>MCESNIQQQQPPLPSNQHHHYPPPTPASPPGTLKVSLVLAASQTVSGSQTVSQAGRQERRGHRRRAEPTHGSERRLRGKRGEEEKRSELISSGVLQLNITCEEQEGAADCTGRGRGVFNLGASAELEPSASWGVNQHLGYR</sequence>
<keyword evidence="3" id="KW-1185">Reference proteome</keyword>
<feature type="compositionally biased region" description="Basic and acidic residues" evidence="1">
    <location>
        <begin position="66"/>
        <end position="88"/>
    </location>
</feature>
<dbReference type="EMBL" id="CADEAL010002190">
    <property type="protein sequence ID" value="CAB1438637.1"/>
    <property type="molecule type" value="Genomic_DNA"/>
</dbReference>
<name>A0A9N7YSY3_PLEPL</name>
<dbReference type="Proteomes" id="UP001153269">
    <property type="component" value="Unassembled WGS sequence"/>
</dbReference>
<accession>A0A9N7YSY3</accession>